<feature type="region of interest" description="Disordered" evidence="1">
    <location>
        <begin position="127"/>
        <end position="158"/>
    </location>
</feature>
<evidence type="ECO:0000259" key="3">
    <source>
        <dbReference type="Pfam" id="PF09972"/>
    </source>
</evidence>
<feature type="transmembrane region" description="Helical" evidence="2">
    <location>
        <begin position="31"/>
        <end position="50"/>
    </location>
</feature>
<dbReference type="EMBL" id="LT629772">
    <property type="protein sequence ID" value="SDT30046.1"/>
    <property type="molecule type" value="Genomic_DNA"/>
</dbReference>
<dbReference type="AlphaFoldDB" id="A0A1H1ZA42"/>
<dbReference type="Pfam" id="PF20990">
    <property type="entry name" value="DUF2207_C"/>
    <property type="match status" value="1"/>
</dbReference>
<evidence type="ECO:0000259" key="4">
    <source>
        <dbReference type="Pfam" id="PF20990"/>
    </source>
</evidence>
<dbReference type="Proteomes" id="UP000199103">
    <property type="component" value="Chromosome I"/>
</dbReference>
<organism evidence="5 6">
    <name type="scientific">Microlunatus soli</name>
    <dbReference type="NCBI Taxonomy" id="630515"/>
    <lineage>
        <taxon>Bacteria</taxon>
        <taxon>Bacillati</taxon>
        <taxon>Actinomycetota</taxon>
        <taxon>Actinomycetes</taxon>
        <taxon>Propionibacteriales</taxon>
        <taxon>Propionibacteriaceae</taxon>
        <taxon>Microlunatus</taxon>
    </lineage>
</organism>
<feature type="domain" description="DUF2207" evidence="3">
    <location>
        <begin position="63"/>
        <end position="259"/>
    </location>
</feature>
<feature type="transmembrane region" description="Helical" evidence="2">
    <location>
        <begin position="488"/>
        <end position="510"/>
    </location>
</feature>
<protein>
    <submittedName>
        <fullName evidence="5">Predicted membrane protein</fullName>
    </submittedName>
</protein>
<dbReference type="InterPro" id="IPR048389">
    <property type="entry name" value="YciQ-like_C"/>
</dbReference>
<dbReference type="InterPro" id="IPR018702">
    <property type="entry name" value="DUF2207"/>
</dbReference>
<dbReference type="OrthoDB" id="143710at2"/>
<feature type="transmembrane region" description="Helical" evidence="2">
    <location>
        <begin position="287"/>
        <end position="309"/>
    </location>
</feature>
<keyword evidence="2" id="KW-0472">Membrane</keyword>
<feature type="region of interest" description="Disordered" evidence="1">
    <location>
        <begin position="612"/>
        <end position="646"/>
    </location>
</feature>
<dbReference type="Pfam" id="PF09972">
    <property type="entry name" value="DUF2207"/>
    <property type="match status" value="1"/>
</dbReference>
<feature type="region of interest" description="Disordered" evidence="1">
    <location>
        <begin position="1"/>
        <end position="24"/>
    </location>
</feature>
<keyword evidence="2" id="KW-0812">Transmembrane</keyword>
<keyword evidence="6" id="KW-1185">Reference proteome</keyword>
<evidence type="ECO:0000313" key="5">
    <source>
        <dbReference type="EMBL" id="SDT30046.1"/>
    </source>
</evidence>
<name>A0A1H1ZA42_9ACTN</name>
<accession>A0A1H1ZA42</accession>
<proteinExistence type="predicted"/>
<feature type="compositionally biased region" description="Gly residues" evidence="1">
    <location>
        <begin position="618"/>
        <end position="646"/>
    </location>
</feature>
<evidence type="ECO:0000313" key="6">
    <source>
        <dbReference type="Proteomes" id="UP000199103"/>
    </source>
</evidence>
<gene>
    <name evidence="5" type="ORF">SAMN04489812_5058</name>
</gene>
<evidence type="ECO:0000256" key="1">
    <source>
        <dbReference type="SAM" id="MobiDB-lite"/>
    </source>
</evidence>
<feature type="domain" description="Predicted membrane protein YciQ-like C-terminal" evidence="4">
    <location>
        <begin position="350"/>
        <end position="568"/>
    </location>
</feature>
<sequence>MTRAYERFRERADDDRLTGTRPGDGRPGRRVVRLLLALVFVVLGSAAVFGNAPTASAASDDQIDSLKINYEVKPSGVMHVEETFAWRFGTSSNRHGMQRELITREPDTGANKDKDIVYEIDNFEASTDNPEVSDQVNEISNGGATDRERSTTYRIGDPDETISTSIDVVTYTLSYDVTGALRSSGSYDELYWDATGHDNPLIKTATITATVPGGAQDVECATGVYGSTEDCTSAKVDGQQAVFTQHNIPEYGGVTIGVKIKPGLIADNKPHLERKAGVLSIITSPGFLIGGGIMVAIATAVPILGYRIAKARSTDFRFVDLPPGTVPPNGTDAKIGKSDPNLQIPVAFSPPPIPVGEAGVLIDGQVDVRDTTATLIDLAVRGVIKIEDTGGMSVRLLDPSRTAAPHENVMLNRLFGGRPPGAVTSLDGRGKMTTTHKAMVTQIRQQVGNRGWFTKVPKASGGSLGVGCLGFLFIPGWFVFSAGHVSPVLLLLAIPLISVVLTVTMVGRVLKRGRRTALGRAACDHVEGFKQYLETAEADQLRFEEGQDIFSRYLPWAIAFDLADRWQRVCQQLVDAGRIPDQSPYWYSGRGGGFNAFSIGYLTGSLTTAATPVSSSSSGGGSSGSSFGGGGGFSGGGGGGGGSSSW</sequence>
<reference evidence="5 6" key="1">
    <citation type="submission" date="2016-10" db="EMBL/GenBank/DDBJ databases">
        <authorList>
            <person name="de Groot N.N."/>
        </authorList>
    </citation>
    <scope>NUCLEOTIDE SEQUENCE [LARGE SCALE GENOMIC DNA]</scope>
    <source>
        <strain evidence="5 6">DSM 21800</strain>
    </source>
</reference>
<feature type="compositionally biased region" description="Polar residues" evidence="1">
    <location>
        <begin position="127"/>
        <end position="143"/>
    </location>
</feature>
<dbReference type="STRING" id="630515.SAMN04489812_5058"/>
<evidence type="ECO:0000256" key="2">
    <source>
        <dbReference type="SAM" id="Phobius"/>
    </source>
</evidence>
<feature type="transmembrane region" description="Helical" evidence="2">
    <location>
        <begin position="464"/>
        <end position="482"/>
    </location>
</feature>
<keyword evidence="2" id="KW-1133">Transmembrane helix</keyword>
<dbReference type="RefSeq" id="WP_091528728.1">
    <property type="nucleotide sequence ID" value="NZ_LT629772.1"/>
</dbReference>